<dbReference type="InterPro" id="IPR014756">
    <property type="entry name" value="Ig_E-set"/>
</dbReference>
<feature type="domain" description="IPT/TIG" evidence="2">
    <location>
        <begin position="364"/>
        <end position="467"/>
    </location>
</feature>
<keyword evidence="1" id="KW-1133">Transmembrane helix</keyword>
<dbReference type="EMBL" id="CABPRJ010001427">
    <property type="protein sequence ID" value="VVC35603.1"/>
    <property type="molecule type" value="Genomic_DNA"/>
</dbReference>
<dbReference type="GO" id="GO:0030334">
    <property type="term" value="P:regulation of cell migration"/>
    <property type="evidence" value="ECO:0007669"/>
    <property type="project" value="TreeGrafter"/>
</dbReference>
<feature type="transmembrane region" description="Helical" evidence="1">
    <location>
        <begin position="12"/>
        <end position="32"/>
    </location>
</feature>
<dbReference type="SUPFAM" id="SSF81296">
    <property type="entry name" value="E set domains"/>
    <property type="match status" value="1"/>
</dbReference>
<gene>
    <name evidence="3" type="ORF">CINCED_3A008406</name>
</gene>
<dbReference type="GO" id="GO:0048731">
    <property type="term" value="P:system development"/>
    <property type="evidence" value="ECO:0007669"/>
    <property type="project" value="UniProtKB-ARBA"/>
</dbReference>
<dbReference type="GO" id="GO:0017154">
    <property type="term" value="F:semaphorin receptor activity"/>
    <property type="evidence" value="ECO:0007669"/>
    <property type="project" value="InterPro"/>
</dbReference>
<dbReference type="InterPro" id="IPR031148">
    <property type="entry name" value="Plexin"/>
</dbReference>
<keyword evidence="4" id="KW-1185">Reference proteome</keyword>
<reference evidence="3 4" key="1">
    <citation type="submission" date="2019-08" db="EMBL/GenBank/DDBJ databases">
        <authorList>
            <person name="Alioto T."/>
            <person name="Alioto T."/>
            <person name="Gomez Garrido J."/>
        </authorList>
    </citation>
    <scope>NUCLEOTIDE SEQUENCE [LARGE SCALE GENOMIC DNA]</scope>
</reference>
<keyword evidence="1" id="KW-0472">Membrane</keyword>
<evidence type="ECO:0000313" key="4">
    <source>
        <dbReference type="Proteomes" id="UP000325440"/>
    </source>
</evidence>
<evidence type="ECO:0000259" key="2">
    <source>
        <dbReference type="SMART" id="SM00429"/>
    </source>
</evidence>
<dbReference type="CDD" id="cd00102">
    <property type="entry name" value="IPT"/>
    <property type="match status" value="1"/>
</dbReference>
<dbReference type="InterPro" id="IPR002909">
    <property type="entry name" value="IPT_dom"/>
</dbReference>
<keyword evidence="1" id="KW-0812">Transmembrane</keyword>
<dbReference type="SMART" id="SM00429">
    <property type="entry name" value="IPT"/>
    <property type="match status" value="2"/>
</dbReference>
<dbReference type="AlphaFoldDB" id="A0A5E4MZ51"/>
<sequence length="749" mass="84473">MRFLANYNEMARYWNHFFSNGIFIVVMVALLFKNGVSHKDFISEPTSNRIVCADHWSCTNCTNASPCSWSINKQKCYVNTVTANLTENLMVTHGSLCPNFTVETSRKAGCKAMVTISNDRTGFTGLLKKSKLVCQIDDDYFNAKVDKDIIYCSDELAANKTLVRNINDQVKISYLSVIFDENRLVFDNLRQHYVKINNGNVCGKVSCKACNWNDYHNMVHCVRCSANDTCPKSREYQYCDIRNLSDQQMNTKNLTIAIENTCNIVIRSFEPVRGPWTEATNIRIDLYNHTMLFNNDGMPVEIAVAGQNCFSIKSFGNGTVSCKLQPNGKINSMNEGPVIVTFQAAKFSRIFLKFQSDSNFQFLVPKITNLEPTCGSAYRSTQLTINGEFFGSKNESRVMIADNVSCKIEFQSENQVKCITGTPLLVTNSNQLTNKTRSMVPNLLSGRVKLIVDNYSVEYKDTLFRFVADPMVTSGQNFSGFVSGGTNLLVRGQSFSCLTKAKICIGDSINCVRHYGGCQVLNDTYMSCLSPKFEPVFSTQKIKPIRFQAYYHKDVKPVEFILPPDSAPFHLYPDPIFVDFTMDGCCNVTINGLNLGIGYTTKDLSVRLIDNSTVCFNISMTTNQISCEFPPSDPYSHDNISITIGNSLTTYIVTMKLTQLGYFNSITFSNLSPIVLIIANSIFAFIVLFCLVVFGMYTTMKYDLLTSHRRQQQSRPIVKVSRNRKELSKDDHDELLENTALKSFFEDPY</sequence>
<dbReference type="GO" id="GO:0005886">
    <property type="term" value="C:plasma membrane"/>
    <property type="evidence" value="ECO:0007669"/>
    <property type="project" value="TreeGrafter"/>
</dbReference>
<evidence type="ECO:0000256" key="1">
    <source>
        <dbReference type="SAM" id="Phobius"/>
    </source>
</evidence>
<dbReference type="InterPro" id="IPR013783">
    <property type="entry name" value="Ig-like_fold"/>
</dbReference>
<organism evidence="3 4">
    <name type="scientific">Cinara cedri</name>
    <dbReference type="NCBI Taxonomy" id="506608"/>
    <lineage>
        <taxon>Eukaryota</taxon>
        <taxon>Metazoa</taxon>
        <taxon>Ecdysozoa</taxon>
        <taxon>Arthropoda</taxon>
        <taxon>Hexapoda</taxon>
        <taxon>Insecta</taxon>
        <taxon>Pterygota</taxon>
        <taxon>Neoptera</taxon>
        <taxon>Paraneoptera</taxon>
        <taxon>Hemiptera</taxon>
        <taxon>Sternorrhyncha</taxon>
        <taxon>Aphidomorpha</taxon>
        <taxon>Aphidoidea</taxon>
        <taxon>Aphididae</taxon>
        <taxon>Lachninae</taxon>
        <taxon>Cinara</taxon>
    </lineage>
</organism>
<feature type="transmembrane region" description="Helical" evidence="1">
    <location>
        <begin position="674"/>
        <end position="700"/>
    </location>
</feature>
<dbReference type="PANTHER" id="PTHR22625:SF70">
    <property type="entry name" value="PLEXIN A, ISOFORM A"/>
    <property type="match status" value="1"/>
</dbReference>
<accession>A0A5E4MZ51</accession>
<proteinExistence type="predicted"/>
<dbReference type="Proteomes" id="UP000325440">
    <property type="component" value="Unassembled WGS sequence"/>
</dbReference>
<dbReference type="GO" id="GO:0048468">
    <property type="term" value="P:cell development"/>
    <property type="evidence" value="ECO:0007669"/>
    <property type="project" value="UniProtKB-ARBA"/>
</dbReference>
<evidence type="ECO:0000313" key="3">
    <source>
        <dbReference type="EMBL" id="VVC35603.1"/>
    </source>
</evidence>
<dbReference type="PANTHER" id="PTHR22625">
    <property type="entry name" value="PLEXIN"/>
    <property type="match status" value="1"/>
</dbReference>
<dbReference type="OrthoDB" id="6620289at2759"/>
<feature type="domain" description="IPT/TIG" evidence="2">
    <location>
        <begin position="469"/>
        <end position="563"/>
    </location>
</feature>
<dbReference type="Gene3D" id="2.60.40.10">
    <property type="entry name" value="Immunoglobulins"/>
    <property type="match status" value="2"/>
</dbReference>
<protein>
    <submittedName>
        <fullName evidence="3">IPT domain,Immunoglobulin E-set,Immunoglobulin-like fold</fullName>
    </submittedName>
</protein>
<name>A0A5E4MZ51_9HEMI</name>
<dbReference type="GO" id="GO:0002116">
    <property type="term" value="C:semaphorin receptor complex"/>
    <property type="evidence" value="ECO:0007669"/>
    <property type="project" value="TreeGrafter"/>
</dbReference>
<dbReference type="Pfam" id="PF01833">
    <property type="entry name" value="TIG"/>
    <property type="match status" value="1"/>
</dbReference>